<dbReference type="EMBL" id="HBGU01037188">
    <property type="protein sequence ID" value="CAD9463344.1"/>
    <property type="molecule type" value="Transcribed_RNA"/>
</dbReference>
<name>A0A7S2GRA4_9EUKA</name>
<sequence length="109" mass="12159">MQQRNGSTRSTQILAQYLARDALGHSIDELHVLDTLVRCNALLDELHHLLRAHSCIDGTDDEGLRNFAGPVVRYTDDCSVGDLVVCREKSFKLRRGDLVALALNELLDT</sequence>
<proteinExistence type="predicted"/>
<reference evidence="1" key="1">
    <citation type="submission" date="2021-01" db="EMBL/GenBank/DDBJ databases">
        <authorList>
            <person name="Corre E."/>
            <person name="Pelletier E."/>
            <person name="Niang G."/>
            <person name="Scheremetjew M."/>
            <person name="Finn R."/>
            <person name="Kale V."/>
            <person name="Holt S."/>
            <person name="Cochrane G."/>
            <person name="Meng A."/>
            <person name="Brown T."/>
            <person name="Cohen L."/>
        </authorList>
    </citation>
    <scope>NUCLEOTIDE SEQUENCE</scope>
    <source>
        <strain evidence="1">UTEX LB 985</strain>
    </source>
</reference>
<gene>
    <name evidence="1" type="ORF">CBRE1094_LOCUS20358</name>
</gene>
<dbReference type="AlphaFoldDB" id="A0A7S2GRA4"/>
<accession>A0A7S2GRA4</accession>
<evidence type="ECO:0000313" key="1">
    <source>
        <dbReference type="EMBL" id="CAD9463344.1"/>
    </source>
</evidence>
<protein>
    <submittedName>
        <fullName evidence="1">Uncharacterized protein</fullName>
    </submittedName>
</protein>
<organism evidence="1">
    <name type="scientific">Haptolina brevifila</name>
    <dbReference type="NCBI Taxonomy" id="156173"/>
    <lineage>
        <taxon>Eukaryota</taxon>
        <taxon>Haptista</taxon>
        <taxon>Haptophyta</taxon>
        <taxon>Prymnesiophyceae</taxon>
        <taxon>Prymnesiales</taxon>
        <taxon>Prymnesiaceae</taxon>
        <taxon>Haptolina</taxon>
    </lineage>
</organism>